<dbReference type="Proteomes" id="UP001218246">
    <property type="component" value="Unassembled WGS sequence"/>
</dbReference>
<dbReference type="EMBL" id="JARULN010000013">
    <property type="protein sequence ID" value="MDG5754786.1"/>
    <property type="molecule type" value="Genomic_DNA"/>
</dbReference>
<dbReference type="PANTHER" id="PTHR10642">
    <property type="entry name" value="RIBONUCLEASE H1"/>
    <property type="match status" value="1"/>
</dbReference>
<dbReference type="SUPFAM" id="SSF53098">
    <property type="entry name" value="Ribonuclease H-like"/>
    <property type="match status" value="1"/>
</dbReference>
<dbReference type="PIRSF" id="PIRSF037839">
    <property type="entry name" value="Ribonuclease_H"/>
    <property type="match status" value="1"/>
</dbReference>
<keyword evidence="4 8" id="KW-0540">Nuclease</keyword>
<keyword evidence="6 8" id="KW-0255">Endonuclease</keyword>
<dbReference type="SUPFAM" id="SSF55658">
    <property type="entry name" value="L9 N-domain-like"/>
    <property type="match status" value="1"/>
</dbReference>
<evidence type="ECO:0000256" key="5">
    <source>
        <dbReference type="ARBA" id="ARBA00022723"/>
    </source>
</evidence>
<dbReference type="Pfam" id="PF00075">
    <property type="entry name" value="RNase_H"/>
    <property type="match status" value="1"/>
</dbReference>
<comment type="similarity">
    <text evidence="2 8">Belongs to the RNase H family.</text>
</comment>
<dbReference type="Gene3D" id="3.40.970.10">
    <property type="entry name" value="Ribonuclease H1, N-terminal domain"/>
    <property type="match status" value="1"/>
</dbReference>
<dbReference type="InterPro" id="IPR002156">
    <property type="entry name" value="RNaseH_domain"/>
</dbReference>
<evidence type="ECO:0000256" key="1">
    <source>
        <dbReference type="ARBA" id="ARBA00000077"/>
    </source>
</evidence>
<sequence length="201" mass="22168">MAAKKYYVVWKGRKTGIFNTWAECEAQTKGFTGARFKSFPTLAEAQAAFNGTATTASKPKAKAAEPIAIDENSISVDAACSGNPGMMEYKGVDTKTGAVLFHFGPILGTNNIGEFLAIVHALSMLRKQNSSKTIYTDSKTALAWVRNKKANTTLRRDAGTEQVWTMVERAEKWLRENSYSNKIIKWDTAQLGEIKADFGRK</sequence>
<dbReference type="RefSeq" id="WP_124565289.1">
    <property type="nucleotide sequence ID" value="NZ_JARRRY010000013.1"/>
</dbReference>
<evidence type="ECO:0000256" key="3">
    <source>
        <dbReference type="ARBA" id="ARBA00012180"/>
    </source>
</evidence>
<dbReference type="InterPro" id="IPR017290">
    <property type="entry name" value="RNase_H_bac"/>
</dbReference>
<keyword evidence="5 8" id="KW-0479">Metal-binding</keyword>
<dbReference type="Pfam" id="PF01693">
    <property type="entry name" value="Cauli_VI"/>
    <property type="match status" value="1"/>
</dbReference>
<gene>
    <name evidence="10" type="ORF">P6P90_12510</name>
</gene>
<dbReference type="InterPro" id="IPR009027">
    <property type="entry name" value="Ribosomal_bL9/RNase_H1_N"/>
</dbReference>
<comment type="subcellular location">
    <subcellularLocation>
        <location evidence="8">Cytoplasm</location>
    </subcellularLocation>
</comment>
<feature type="domain" description="RNase H type-1" evidence="9">
    <location>
        <begin position="68"/>
        <end position="201"/>
    </location>
</feature>
<evidence type="ECO:0000313" key="11">
    <source>
        <dbReference type="Proteomes" id="UP001218246"/>
    </source>
</evidence>
<protein>
    <recommendedName>
        <fullName evidence="3 8">Ribonuclease H</fullName>
        <ecNumber evidence="3 8">3.1.26.4</ecNumber>
    </recommendedName>
</protein>
<evidence type="ECO:0000256" key="7">
    <source>
        <dbReference type="ARBA" id="ARBA00022801"/>
    </source>
</evidence>
<keyword evidence="8" id="KW-0963">Cytoplasm</keyword>
<dbReference type="PANTHER" id="PTHR10642:SF26">
    <property type="entry name" value="RIBONUCLEASE H1"/>
    <property type="match status" value="1"/>
</dbReference>
<dbReference type="PROSITE" id="PS50879">
    <property type="entry name" value="RNASE_H_1"/>
    <property type="match status" value="1"/>
</dbReference>
<evidence type="ECO:0000256" key="6">
    <source>
        <dbReference type="ARBA" id="ARBA00022759"/>
    </source>
</evidence>
<organism evidence="10 11">
    <name type="scientific">Ectobacillus antri</name>
    <dbReference type="NCBI Taxonomy" id="2486280"/>
    <lineage>
        <taxon>Bacteria</taxon>
        <taxon>Bacillati</taxon>
        <taxon>Bacillota</taxon>
        <taxon>Bacilli</taxon>
        <taxon>Bacillales</taxon>
        <taxon>Bacillaceae</taxon>
        <taxon>Ectobacillus</taxon>
    </lineage>
</organism>
<comment type="catalytic activity">
    <reaction evidence="1 8">
        <text>Endonucleolytic cleavage to 5'-phosphomonoester.</text>
        <dbReference type="EC" id="3.1.26.4"/>
    </reaction>
</comment>
<evidence type="ECO:0000313" key="10">
    <source>
        <dbReference type="EMBL" id="MDG5754786.1"/>
    </source>
</evidence>
<dbReference type="EC" id="3.1.26.4" evidence="3 8"/>
<keyword evidence="11" id="KW-1185">Reference proteome</keyword>
<evidence type="ECO:0000256" key="8">
    <source>
        <dbReference type="PIRNR" id="PIRNR037839"/>
    </source>
</evidence>
<dbReference type="InterPro" id="IPR037056">
    <property type="entry name" value="RNase_H1_N_sf"/>
</dbReference>
<accession>A0ABT6H611</accession>
<dbReference type="InterPro" id="IPR011320">
    <property type="entry name" value="RNase_H1_N"/>
</dbReference>
<evidence type="ECO:0000256" key="2">
    <source>
        <dbReference type="ARBA" id="ARBA00005300"/>
    </source>
</evidence>
<proteinExistence type="inferred from homology"/>
<comment type="function">
    <text evidence="8">Endonuclease that specifically degrades the RNA of RNA-DNA hybrids.</text>
</comment>
<keyword evidence="7 8" id="KW-0378">Hydrolase</keyword>
<dbReference type="InterPro" id="IPR012337">
    <property type="entry name" value="RNaseH-like_sf"/>
</dbReference>
<name>A0ABT6H611_9BACI</name>
<dbReference type="Gene3D" id="3.30.420.10">
    <property type="entry name" value="Ribonuclease H-like superfamily/Ribonuclease H"/>
    <property type="match status" value="1"/>
</dbReference>
<keyword evidence="8" id="KW-0460">Magnesium</keyword>
<evidence type="ECO:0000256" key="4">
    <source>
        <dbReference type="ARBA" id="ARBA00022722"/>
    </source>
</evidence>
<evidence type="ECO:0000259" key="9">
    <source>
        <dbReference type="PROSITE" id="PS50879"/>
    </source>
</evidence>
<reference evidence="10 11" key="1">
    <citation type="submission" date="2023-04" db="EMBL/GenBank/DDBJ databases">
        <title>Ectobacillus antri isolated from activated sludge.</title>
        <authorList>
            <person name="Yan P."/>
            <person name="Liu X."/>
        </authorList>
    </citation>
    <scope>NUCLEOTIDE SEQUENCE [LARGE SCALE GENOMIC DNA]</scope>
    <source>
        <strain evidence="10 11">C18H</strain>
    </source>
</reference>
<dbReference type="InterPro" id="IPR036397">
    <property type="entry name" value="RNaseH_sf"/>
</dbReference>
<comment type="caution">
    <text evidence="10">The sequence shown here is derived from an EMBL/GenBank/DDBJ whole genome shotgun (WGS) entry which is preliminary data.</text>
</comment>
<dbReference type="InterPro" id="IPR050092">
    <property type="entry name" value="RNase_H"/>
</dbReference>